<evidence type="ECO:0000256" key="7">
    <source>
        <dbReference type="ARBA" id="ARBA00022741"/>
    </source>
</evidence>
<evidence type="ECO:0000256" key="12">
    <source>
        <dbReference type="ARBA" id="ARBA00022967"/>
    </source>
</evidence>
<dbReference type="SUPFAM" id="SSF81653">
    <property type="entry name" value="Calcium ATPase, transduction domain A"/>
    <property type="match status" value="1"/>
</dbReference>
<dbReference type="FunFam" id="3.40.50.1000:FF:000018">
    <property type="entry name" value="Calcium-transporting ATPase"/>
    <property type="match status" value="1"/>
</dbReference>
<evidence type="ECO:0000313" key="20">
    <source>
        <dbReference type="Proteomes" id="UP000823388"/>
    </source>
</evidence>
<dbReference type="FunFam" id="1.20.1110.10:FF:000097">
    <property type="entry name" value="Calcium-transporting ATPase 9 plasma membrane-type"/>
    <property type="match status" value="1"/>
</dbReference>
<dbReference type="OrthoDB" id="3352408at2759"/>
<evidence type="ECO:0000256" key="4">
    <source>
        <dbReference type="ARBA" id="ARBA00022568"/>
    </source>
</evidence>
<comment type="caution">
    <text evidence="19">The sequence shown here is derived from an EMBL/GenBank/DDBJ whole genome shotgun (WGS) entry which is preliminary data.</text>
</comment>
<evidence type="ECO:0000256" key="8">
    <source>
        <dbReference type="ARBA" id="ARBA00022837"/>
    </source>
</evidence>
<dbReference type="Pfam" id="PF00122">
    <property type="entry name" value="E1-E2_ATPase"/>
    <property type="match status" value="1"/>
</dbReference>
<keyword evidence="5 17" id="KW-0812">Transmembrane</keyword>
<dbReference type="InterPro" id="IPR006068">
    <property type="entry name" value="ATPase_P-typ_cation-transptr_C"/>
</dbReference>
<dbReference type="NCBIfam" id="TIGR01494">
    <property type="entry name" value="ATPase_P-type"/>
    <property type="match status" value="2"/>
</dbReference>
<evidence type="ECO:0000256" key="5">
    <source>
        <dbReference type="ARBA" id="ARBA00022692"/>
    </source>
</evidence>
<feature type="transmembrane region" description="Helical" evidence="17">
    <location>
        <begin position="396"/>
        <end position="422"/>
    </location>
</feature>
<dbReference type="GO" id="GO:0005388">
    <property type="term" value="F:P-type calcium transporter activity"/>
    <property type="evidence" value="ECO:0007669"/>
    <property type="project" value="UniProtKB-EC"/>
</dbReference>
<dbReference type="InterPro" id="IPR036412">
    <property type="entry name" value="HAD-like_sf"/>
</dbReference>
<evidence type="ECO:0000256" key="17">
    <source>
        <dbReference type="RuleBase" id="RU361146"/>
    </source>
</evidence>
<evidence type="ECO:0000256" key="6">
    <source>
        <dbReference type="ARBA" id="ARBA00022723"/>
    </source>
</evidence>
<dbReference type="SUPFAM" id="SSF81665">
    <property type="entry name" value="Calcium ATPase, transmembrane domain M"/>
    <property type="match status" value="1"/>
</dbReference>
<dbReference type="AlphaFoldDB" id="A0A8T0NLS3"/>
<comment type="subcellular location">
    <subcellularLocation>
        <location evidence="1 17">Membrane</location>
        <topology evidence="1 17">Multi-pass membrane protein</topology>
    </subcellularLocation>
</comment>
<evidence type="ECO:0000256" key="1">
    <source>
        <dbReference type="ARBA" id="ARBA00004141"/>
    </source>
</evidence>
<dbReference type="SUPFAM" id="SSF56784">
    <property type="entry name" value="HAD-like"/>
    <property type="match status" value="1"/>
</dbReference>
<dbReference type="SFLD" id="SFLDG00002">
    <property type="entry name" value="C1.7:_P-type_atpase_like"/>
    <property type="match status" value="1"/>
</dbReference>
<comment type="catalytic activity">
    <reaction evidence="16 17">
        <text>Ca(2+)(in) + ATP + H2O = Ca(2+)(out) + ADP + phosphate + H(+)</text>
        <dbReference type="Rhea" id="RHEA:18105"/>
        <dbReference type="ChEBI" id="CHEBI:15377"/>
        <dbReference type="ChEBI" id="CHEBI:15378"/>
        <dbReference type="ChEBI" id="CHEBI:29108"/>
        <dbReference type="ChEBI" id="CHEBI:30616"/>
        <dbReference type="ChEBI" id="CHEBI:43474"/>
        <dbReference type="ChEBI" id="CHEBI:456216"/>
        <dbReference type="EC" id="7.2.2.10"/>
    </reaction>
</comment>
<evidence type="ECO:0000256" key="15">
    <source>
        <dbReference type="ARBA" id="ARBA00023136"/>
    </source>
</evidence>
<keyword evidence="11" id="KW-0112">Calmodulin-binding</keyword>
<feature type="transmembrane region" description="Helical" evidence="17">
    <location>
        <begin position="838"/>
        <end position="855"/>
    </location>
</feature>
<dbReference type="GO" id="GO:0005516">
    <property type="term" value="F:calmodulin binding"/>
    <property type="evidence" value="ECO:0007669"/>
    <property type="project" value="UniProtKB-KW"/>
</dbReference>
<evidence type="ECO:0000256" key="14">
    <source>
        <dbReference type="ARBA" id="ARBA00023065"/>
    </source>
</evidence>
<dbReference type="FunFam" id="2.70.150.10:FF:000006">
    <property type="entry name" value="Calcium-transporting ATPase"/>
    <property type="match status" value="1"/>
</dbReference>
<feature type="transmembrane region" description="Helical" evidence="17">
    <location>
        <begin position="949"/>
        <end position="972"/>
    </location>
</feature>
<evidence type="ECO:0000256" key="16">
    <source>
        <dbReference type="ARBA" id="ARBA00048694"/>
    </source>
</evidence>
<dbReference type="InterPro" id="IPR008250">
    <property type="entry name" value="ATPase_P-typ_transduc_dom_A_sf"/>
</dbReference>
<dbReference type="SFLD" id="SFLDS00003">
    <property type="entry name" value="Haloacid_Dehalogenase"/>
    <property type="match status" value="1"/>
</dbReference>
<dbReference type="InterPro" id="IPR018303">
    <property type="entry name" value="ATPase_P-typ_P_site"/>
</dbReference>
<keyword evidence="7 17" id="KW-0547">Nucleotide-binding</keyword>
<feature type="transmembrane region" description="Helical" evidence="17">
    <location>
        <begin position="978"/>
        <end position="998"/>
    </location>
</feature>
<dbReference type="InterPro" id="IPR023298">
    <property type="entry name" value="ATPase_P-typ_TM_dom_sf"/>
</dbReference>
<dbReference type="Pfam" id="PF13246">
    <property type="entry name" value="Cation_ATPase"/>
    <property type="match status" value="1"/>
</dbReference>
<dbReference type="NCBIfam" id="TIGR01517">
    <property type="entry name" value="ATPase-IIB_Ca"/>
    <property type="match status" value="1"/>
</dbReference>
<keyword evidence="20" id="KW-1185">Reference proteome</keyword>
<comment type="function">
    <text evidence="17">Catalyzes the hydrolysis of ATP coupled with the transport of calcium.</text>
</comment>
<dbReference type="Proteomes" id="UP000823388">
    <property type="component" value="Chromosome 9K"/>
</dbReference>
<name>A0A8T0NLS3_PANVG</name>
<dbReference type="FunFam" id="1.20.1110.10:FF:000039">
    <property type="entry name" value="Calcium-transporting ATPase"/>
    <property type="match status" value="1"/>
</dbReference>
<dbReference type="PRINTS" id="PR00120">
    <property type="entry name" value="HATPASE"/>
</dbReference>
<protein>
    <recommendedName>
        <fullName evidence="17">Calcium-transporting ATPase</fullName>
        <ecNumber evidence="17">7.2.2.10</ecNumber>
    </recommendedName>
</protein>
<dbReference type="InterPro" id="IPR023214">
    <property type="entry name" value="HAD_sf"/>
</dbReference>
<evidence type="ECO:0000256" key="11">
    <source>
        <dbReference type="ARBA" id="ARBA00022860"/>
    </source>
</evidence>
<keyword evidence="9 17" id="KW-0067">ATP-binding</keyword>
<keyword evidence="14 17" id="KW-0406">Ion transport</keyword>
<feature type="domain" description="Cation-transporting P-type ATPase N-terminal" evidence="18">
    <location>
        <begin position="102"/>
        <end position="179"/>
    </location>
</feature>
<dbReference type="SUPFAM" id="SSF81660">
    <property type="entry name" value="Metal cation-transporting ATPase, ATP-binding domain N"/>
    <property type="match status" value="1"/>
</dbReference>
<evidence type="ECO:0000313" key="19">
    <source>
        <dbReference type="EMBL" id="KAG2549052.1"/>
    </source>
</evidence>
<dbReference type="InterPro" id="IPR059000">
    <property type="entry name" value="ATPase_P-type_domA"/>
</dbReference>
<dbReference type="Pfam" id="PF00690">
    <property type="entry name" value="Cation_ATPase_N"/>
    <property type="match status" value="1"/>
</dbReference>
<keyword evidence="12" id="KW-1278">Translocase</keyword>
<comment type="similarity">
    <text evidence="2 17">Belongs to the cation transport ATPase (P-type) (TC 3.A.3) family. Type IIB subfamily.</text>
</comment>
<dbReference type="InterPro" id="IPR044492">
    <property type="entry name" value="P_typ_ATPase_HD_dom"/>
</dbReference>
<dbReference type="Pfam" id="PF00689">
    <property type="entry name" value="Cation_ATPase_C"/>
    <property type="match status" value="1"/>
</dbReference>
<dbReference type="PANTHER" id="PTHR24093:SF434">
    <property type="entry name" value="CALCIUM-TRANSPORTING ATPASE 13, PLASMA MEMBRANE-TYPE-RELATED"/>
    <property type="match status" value="1"/>
</dbReference>
<dbReference type="PRINTS" id="PR00119">
    <property type="entry name" value="CATATPASE"/>
</dbReference>
<dbReference type="Gene3D" id="3.40.1110.10">
    <property type="entry name" value="Calcium-transporting ATPase, cytoplasmic domain N"/>
    <property type="match status" value="1"/>
</dbReference>
<dbReference type="SMART" id="SM00831">
    <property type="entry name" value="Cation_ATPase_N"/>
    <property type="match status" value="1"/>
</dbReference>
<dbReference type="InterPro" id="IPR023299">
    <property type="entry name" value="ATPase_P-typ_cyto_dom_N"/>
</dbReference>
<reference evidence="19" key="1">
    <citation type="submission" date="2020-05" db="EMBL/GenBank/DDBJ databases">
        <title>WGS assembly of Panicum virgatum.</title>
        <authorList>
            <person name="Lovell J.T."/>
            <person name="Jenkins J."/>
            <person name="Shu S."/>
            <person name="Juenger T.E."/>
            <person name="Schmutz J."/>
        </authorList>
    </citation>
    <scope>NUCLEOTIDE SEQUENCE</scope>
    <source>
        <strain evidence="19">AP13</strain>
    </source>
</reference>
<evidence type="ECO:0000256" key="10">
    <source>
        <dbReference type="ARBA" id="ARBA00022842"/>
    </source>
</evidence>
<accession>A0A8T0NLS3</accession>
<feature type="transmembrane region" description="Helical" evidence="17">
    <location>
        <begin position="158"/>
        <end position="179"/>
    </location>
</feature>
<keyword evidence="15 17" id="KW-0472">Membrane</keyword>
<feature type="transmembrane region" description="Helical" evidence="17">
    <location>
        <begin position="346"/>
        <end position="366"/>
    </location>
</feature>
<evidence type="ECO:0000256" key="2">
    <source>
        <dbReference type="ARBA" id="ARBA00006124"/>
    </source>
</evidence>
<dbReference type="Gene3D" id="2.70.150.10">
    <property type="entry name" value="Calcium-transporting ATPase, cytoplasmic transduction domain A"/>
    <property type="match status" value="1"/>
</dbReference>
<dbReference type="FunFam" id="3.40.1110.10:FF:000357">
    <property type="match status" value="1"/>
</dbReference>
<sequence length="1023" mass="110467">MDCAADYLIAVGRSTADPMRWMKKWRKAGNVIRSCHRLARLAFLSADILRRTGSYVTIKIHDDEDADAAGTSKPADAALAEFSVARGDEDFQGLVKEKRLGCFRRLGGGAGIAAALASGAEAGIRGDEADVRRRREAFGANTHPRRKPKGFWRHVRDALSDVFLIVLLVCAAVSLGFGIKEHGLKDGWYDGVSIFLAVFLVAAVSAVSNHGQAKRFDRLASESDDIAVTVVRGGRRQEVSIFDVVVGDVALLKIGDVVPADGVFLEGHALQVDESSMTGEPHPVHVDADESPFLASGVKVIDGYGLMVVTAVGTDTTWGEMMSSITREKTEPTPLQERLEGLTSSIGKVGVAVAVLVFAVLTARHFTGSTRDEQGKPLFDKQHVTFNTVFSALVGIFQQAVTIIVVAIPEGLPLAVTLTLAFSMKRMVKEHALVRTLSACETMGSVTAICTDKTGTLTLNQMKVTEFWVGTDRPRAATAVNGVVVSLLCQGAGLNTTGSVYKPDNVSPPEISGSPTEKALLSWAVTELGMDADALKRSCKVLRVEAFNSDKKRSGVLVRDNATGAVTAHWKGAAEMVLASCSAYVGTDGAARQLGGERRRNLEKVISDMAAGSLRCIAFAYKQVDGEYSRIDDEGLTLLGFVGLKDPCRPEVRTAIEACTKAGVAVKMVTGDNVLTARAIAKECGIIPDKDDRDGVVIEGHEFRAMSPEEQLEMVDRIRVMARSLPMDKLVLVQRLKQRGHVVAVTGDGTNDAPALKEADVGLSMGIQGTEVAKESSDIVIMNDNFNTVVTATRWGRCVFNNIQKFIQFQLTVNVAALIINFVSALTSGKMPLTTVQLLWVNLIMDTMGALALATDKPTKALMRRPPIGRTAPLISNAMWRNLAAQAAFQVAVLLALQYRGRHIFGVGEKANGTMIFNAFVLCQVFNEFNAREIERKNVFAGVLRNRMFLGIIAVTIAMQVVMVELLTRFAGTQRLGVAQWGVCVAIAAMSWPIGWAVKFIPVPDRPLHEIVATRKSHSSRHL</sequence>
<keyword evidence="13 17" id="KW-1133">Transmembrane helix</keyword>
<dbReference type="SFLD" id="SFLDF00027">
    <property type="entry name" value="p-type_atpase"/>
    <property type="match status" value="1"/>
</dbReference>
<dbReference type="GO" id="GO:0005524">
    <property type="term" value="F:ATP binding"/>
    <property type="evidence" value="ECO:0007669"/>
    <property type="project" value="UniProtKB-KW"/>
</dbReference>
<gene>
    <name evidence="19" type="ORF">PVAP13_9KG292265</name>
</gene>
<dbReference type="InterPro" id="IPR001757">
    <property type="entry name" value="P_typ_ATPase"/>
</dbReference>
<dbReference type="GO" id="GO:0046872">
    <property type="term" value="F:metal ion binding"/>
    <property type="evidence" value="ECO:0007669"/>
    <property type="project" value="UniProtKB-KW"/>
</dbReference>
<proteinExistence type="inferred from homology"/>
<dbReference type="Gene3D" id="1.20.1110.10">
    <property type="entry name" value="Calcium-transporting ATPase, transmembrane domain"/>
    <property type="match status" value="1"/>
</dbReference>
<dbReference type="PANTHER" id="PTHR24093">
    <property type="entry name" value="CATION TRANSPORTING ATPASE"/>
    <property type="match status" value="1"/>
</dbReference>
<dbReference type="GO" id="GO:0016887">
    <property type="term" value="F:ATP hydrolysis activity"/>
    <property type="evidence" value="ECO:0007669"/>
    <property type="project" value="InterPro"/>
</dbReference>
<organism evidence="19 20">
    <name type="scientific">Panicum virgatum</name>
    <name type="common">Blackwell switchgrass</name>
    <dbReference type="NCBI Taxonomy" id="38727"/>
    <lineage>
        <taxon>Eukaryota</taxon>
        <taxon>Viridiplantae</taxon>
        <taxon>Streptophyta</taxon>
        <taxon>Embryophyta</taxon>
        <taxon>Tracheophyta</taxon>
        <taxon>Spermatophyta</taxon>
        <taxon>Magnoliopsida</taxon>
        <taxon>Liliopsida</taxon>
        <taxon>Poales</taxon>
        <taxon>Poaceae</taxon>
        <taxon>PACMAD clade</taxon>
        <taxon>Panicoideae</taxon>
        <taxon>Panicodae</taxon>
        <taxon>Paniceae</taxon>
        <taxon>Panicinae</taxon>
        <taxon>Panicum</taxon>
        <taxon>Panicum sect. Hiantes</taxon>
    </lineage>
</organism>
<feature type="transmembrane region" description="Helical" evidence="17">
    <location>
        <begin position="806"/>
        <end position="826"/>
    </location>
</feature>
<evidence type="ECO:0000256" key="9">
    <source>
        <dbReference type="ARBA" id="ARBA00022840"/>
    </source>
</evidence>
<keyword evidence="8 17" id="KW-0106">Calcium</keyword>
<evidence type="ECO:0000256" key="13">
    <source>
        <dbReference type="ARBA" id="ARBA00022989"/>
    </source>
</evidence>
<evidence type="ECO:0000256" key="3">
    <source>
        <dbReference type="ARBA" id="ARBA00022448"/>
    </source>
</evidence>
<keyword evidence="4 17" id="KW-0109">Calcium transport</keyword>
<evidence type="ECO:0000259" key="18">
    <source>
        <dbReference type="SMART" id="SM00831"/>
    </source>
</evidence>
<keyword evidence="10" id="KW-0460">Magnesium</keyword>
<dbReference type="PROSITE" id="PS00154">
    <property type="entry name" value="ATPASE_E1_E2"/>
    <property type="match status" value="1"/>
</dbReference>
<dbReference type="EC" id="7.2.2.10" evidence="17"/>
<dbReference type="Gene3D" id="3.40.50.1000">
    <property type="entry name" value="HAD superfamily/HAD-like"/>
    <property type="match status" value="1"/>
</dbReference>
<comment type="caution">
    <text evidence="17">Lacks conserved residue(s) required for the propagation of feature annotation.</text>
</comment>
<keyword evidence="6" id="KW-0479">Metal-binding</keyword>
<dbReference type="InterPro" id="IPR004014">
    <property type="entry name" value="ATPase_P-typ_cation-transptr_N"/>
</dbReference>
<dbReference type="EMBL" id="CM029053">
    <property type="protein sequence ID" value="KAG2549052.1"/>
    <property type="molecule type" value="Genomic_DNA"/>
</dbReference>
<dbReference type="InterPro" id="IPR006408">
    <property type="entry name" value="P-type_ATPase_IIB"/>
</dbReference>
<keyword evidence="3 17" id="KW-0813">Transport</keyword>
<dbReference type="GO" id="GO:0005886">
    <property type="term" value="C:plasma membrane"/>
    <property type="evidence" value="ECO:0007669"/>
    <property type="project" value="TreeGrafter"/>
</dbReference>
<feature type="transmembrane region" description="Helical" evidence="17">
    <location>
        <begin position="191"/>
        <end position="208"/>
    </location>
</feature>